<accession>A0A8H6Z163</accession>
<dbReference type="AlphaFoldDB" id="A0A8H6Z163"/>
<dbReference type="Gene3D" id="3.80.10.10">
    <property type="entry name" value="Ribonuclease Inhibitor"/>
    <property type="match status" value="1"/>
</dbReference>
<evidence type="ECO:0000313" key="1">
    <source>
        <dbReference type="EMBL" id="KAF7367460.1"/>
    </source>
</evidence>
<comment type="caution">
    <text evidence="1">The sequence shown here is derived from an EMBL/GenBank/DDBJ whole genome shotgun (WGS) entry which is preliminary data.</text>
</comment>
<dbReference type="InterPro" id="IPR032675">
    <property type="entry name" value="LRR_dom_sf"/>
</dbReference>
<organism evidence="1 2">
    <name type="scientific">Mycena sanguinolenta</name>
    <dbReference type="NCBI Taxonomy" id="230812"/>
    <lineage>
        <taxon>Eukaryota</taxon>
        <taxon>Fungi</taxon>
        <taxon>Dikarya</taxon>
        <taxon>Basidiomycota</taxon>
        <taxon>Agaricomycotina</taxon>
        <taxon>Agaricomycetes</taxon>
        <taxon>Agaricomycetidae</taxon>
        <taxon>Agaricales</taxon>
        <taxon>Marasmiineae</taxon>
        <taxon>Mycenaceae</taxon>
        <taxon>Mycena</taxon>
    </lineage>
</organism>
<keyword evidence="2" id="KW-1185">Reference proteome</keyword>
<evidence type="ECO:0000313" key="2">
    <source>
        <dbReference type="Proteomes" id="UP000623467"/>
    </source>
</evidence>
<dbReference type="SUPFAM" id="SSF52047">
    <property type="entry name" value="RNI-like"/>
    <property type="match status" value="1"/>
</dbReference>
<dbReference type="OrthoDB" id="2269034at2759"/>
<protein>
    <submittedName>
        <fullName evidence="1">F-box domain-containing protein</fullName>
    </submittedName>
</protein>
<sequence>MNPQKCSQIQDAYRVSHVCRHWRQVAIDTRRLWTAPLEVALPRYRRPAPGDDGVEAYVDGLRAWLARSEPLSIPIHITGLDNESWGTDSGSRVTNALLQSASRWRSLRFAPFAPGWLLQRLIGRLDSLEELELRRTVGDNSIPLAPATILCFTVAPCLHKLTINPDPDIRPLPIPWVQLTDITLTAAISCEVFLDMFSHCINVVRASVIITGSSPRAAAGVLALDHLQVLSVSWATSHADFGMRFLDYFSAPALDKLHLRFMFKQDTKWREATFAAFQGRSPNITKLKISGSGLSMKSDALIVTLQHAPSLTHLSVDDCCGTIDDVLLGALRFTDEVEPLVPHLHSLTLAISKPGFSHEKPLANLIASRWWTDADLMLRSEALIVHRWRQIKLRDDSNHSRRDSGFKPGPKFRDRMKELQQTDLAVDLVQYSSWKSEGEVW</sequence>
<proteinExistence type="predicted"/>
<name>A0A8H6Z163_9AGAR</name>
<reference evidence="1" key="1">
    <citation type="submission" date="2020-05" db="EMBL/GenBank/DDBJ databases">
        <title>Mycena genomes resolve the evolution of fungal bioluminescence.</title>
        <authorList>
            <person name="Tsai I.J."/>
        </authorList>
    </citation>
    <scope>NUCLEOTIDE SEQUENCE</scope>
    <source>
        <strain evidence="1">160909Yilan</strain>
    </source>
</reference>
<gene>
    <name evidence="1" type="ORF">MSAN_00808900</name>
</gene>
<dbReference type="Proteomes" id="UP000623467">
    <property type="component" value="Unassembled WGS sequence"/>
</dbReference>
<dbReference type="EMBL" id="JACAZH010000005">
    <property type="protein sequence ID" value="KAF7367460.1"/>
    <property type="molecule type" value="Genomic_DNA"/>
</dbReference>